<evidence type="ECO:0000313" key="2">
    <source>
        <dbReference type="Proteomes" id="UP000050761"/>
    </source>
</evidence>
<dbReference type="WBParaSite" id="HPBE_0001206301-mRNA-1">
    <property type="protein sequence ID" value="HPBE_0001206301-mRNA-1"/>
    <property type="gene ID" value="HPBE_0001206301"/>
</dbReference>
<dbReference type="EMBL" id="UZAH01027343">
    <property type="protein sequence ID" value="VDO90805.1"/>
    <property type="molecule type" value="Genomic_DNA"/>
</dbReference>
<reference evidence="1 2" key="1">
    <citation type="submission" date="2018-11" db="EMBL/GenBank/DDBJ databases">
        <authorList>
            <consortium name="Pathogen Informatics"/>
        </authorList>
    </citation>
    <scope>NUCLEOTIDE SEQUENCE [LARGE SCALE GENOMIC DNA]</scope>
</reference>
<accession>A0A3P8D356</accession>
<dbReference type="OrthoDB" id="5847305at2759"/>
<organism evidence="2 3">
    <name type="scientific">Heligmosomoides polygyrus</name>
    <name type="common">Parasitic roundworm</name>
    <dbReference type="NCBI Taxonomy" id="6339"/>
    <lineage>
        <taxon>Eukaryota</taxon>
        <taxon>Metazoa</taxon>
        <taxon>Ecdysozoa</taxon>
        <taxon>Nematoda</taxon>
        <taxon>Chromadorea</taxon>
        <taxon>Rhabditida</taxon>
        <taxon>Rhabditina</taxon>
        <taxon>Rhabditomorpha</taxon>
        <taxon>Strongyloidea</taxon>
        <taxon>Heligmosomidae</taxon>
        <taxon>Heligmosomoides</taxon>
    </lineage>
</organism>
<dbReference type="Proteomes" id="UP000050761">
    <property type="component" value="Unassembled WGS sequence"/>
</dbReference>
<name>A0A183FUY7_HELPZ</name>
<protein>
    <submittedName>
        <fullName evidence="3">PRELI/MSF1 domain-containing protein</fullName>
    </submittedName>
</protein>
<sequence length="115" mass="13048">MEHKMVLIRWRTYFEVVSTVEFAHPGIPSSPPVYGLVQKITVEETEVALRKIKPGKATGSDDSAADLLKSKSWYPTKWLATFSNQVIAEKKVPDIWHRSTTIPIWKKGSPSVSFY</sequence>
<evidence type="ECO:0000313" key="1">
    <source>
        <dbReference type="EMBL" id="VDO90805.1"/>
    </source>
</evidence>
<reference evidence="3" key="2">
    <citation type="submission" date="2019-09" db="UniProtKB">
        <authorList>
            <consortium name="WormBaseParasite"/>
        </authorList>
    </citation>
    <scope>IDENTIFICATION</scope>
</reference>
<dbReference type="AlphaFoldDB" id="A0A183FUY7"/>
<keyword evidence="2" id="KW-1185">Reference proteome</keyword>
<accession>A0A183FUY7</accession>
<proteinExistence type="predicted"/>
<gene>
    <name evidence="1" type="ORF">HPBE_LOCUS12067</name>
</gene>
<evidence type="ECO:0000313" key="3">
    <source>
        <dbReference type="WBParaSite" id="HPBE_0001206301-mRNA-1"/>
    </source>
</evidence>